<feature type="compositionally biased region" description="Acidic residues" evidence="1">
    <location>
        <begin position="867"/>
        <end position="879"/>
    </location>
</feature>
<reference evidence="3 5" key="2">
    <citation type="submission" date="2018-12" db="EMBL/GenBank/DDBJ databases">
        <title>Legionella sp,whole genome shotgun sequence.</title>
        <authorList>
            <person name="Wu H."/>
        </authorList>
    </citation>
    <scope>NUCLEOTIDE SEQUENCE [LARGE SCALE GENOMIC DNA]</scope>
    <source>
        <strain evidence="3">Km489</strain>
        <strain evidence="5">km489</strain>
    </source>
</reference>
<dbReference type="RefSeq" id="WP_110144046.1">
    <property type="nucleotide sequence ID" value="NZ_QHJG01000046.1"/>
</dbReference>
<organism evidence="2 4">
    <name type="scientific">Legionella qingyii</name>
    <dbReference type="NCBI Taxonomy" id="2184757"/>
    <lineage>
        <taxon>Bacteria</taxon>
        <taxon>Pseudomonadati</taxon>
        <taxon>Pseudomonadota</taxon>
        <taxon>Gammaproteobacteria</taxon>
        <taxon>Legionellales</taxon>
        <taxon>Legionellaceae</taxon>
        <taxon>Legionella</taxon>
    </lineage>
</organism>
<evidence type="ECO:0000313" key="5">
    <source>
        <dbReference type="Proteomes" id="UP000287374"/>
    </source>
</evidence>
<proteinExistence type="predicted"/>
<evidence type="ECO:0000313" key="2">
    <source>
        <dbReference type="EMBL" id="PWY54075.1"/>
    </source>
</evidence>
<accession>A0A317TYV1</accession>
<evidence type="ECO:0000313" key="4">
    <source>
        <dbReference type="Proteomes" id="UP000247152"/>
    </source>
</evidence>
<keyword evidence="5" id="KW-1185">Reference proteome</keyword>
<dbReference type="EMBL" id="RZGX01000026">
    <property type="protein sequence ID" value="RUR19889.1"/>
    <property type="molecule type" value="Genomic_DNA"/>
</dbReference>
<evidence type="ECO:0000256" key="1">
    <source>
        <dbReference type="SAM" id="MobiDB-lite"/>
    </source>
</evidence>
<gene>
    <name evidence="2" type="ORF">DGG96_18930</name>
    <name evidence="3" type="ORF">ELY20_15325</name>
</gene>
<sequence length="879" mass="101671">MLISLTKKYDTSKKEEYNKLLKHLNDLKTKDKKKANLEIKKQIEDSLLLNKTDLELYSKCTQEGEIIPRSFKMEFVKDYDMQTTTRHYLFLKGEFYILPHSEKSDDVLYALIDKYIYESMRHDLTEEPCLSLRAAINKLRPQSKNRSLNYFSRLLAQQETLAKTYYSECLSDDSDSDEEQEFIKTPKKEREAKDLQANIYRNTAQAGKFFTAFKNHKQVNDTTPKLRADIRRPSNFARRQAKSDLNAINDRLKAGQSVNDEFLASLNTKFLVAQYRGIHYVTSRWDAEARRAHREMDEMGKPQYSSAVFNAEGVEGYRDMLNKEQDNPDFHVHLTQAAVVIQNLLIEMQESDPCSFNGYAYQNLFLLLQKQYSADYDGFPSWLDAELKKRNSILAGYLESRERPLLSTSDVPNHALKYAFGVKLYEGHKDERLRPRWRENLRAERPYSGKVYLSLHPLSDYAQHKPSHLTSLFKKGLITLGNVIVAERETSFLAYMPEDRVAYHFKAKYPSFSGSYKTIFHHKYGINKEMYLAVQEALKKHAPHTEERKNVIKSLGDYLSAFNEVRLVDKAQSLARERNSVLIYRDENGYFSFDLPDTPTTANKRLASIIEAERTLYKTIADGRGKVLKTISREVFDEEEKKIRYVQRHFKLLLKNGYSLTDFKSIDFEKIELIHCDCLLSAIAENEVTLAQLTDLTSEQLGLICQDEVIAAIEDDADVLTTILSFSADMLDFLGNEQFLELLENQHLSIDDIASFDCDELADLFEFNNLEKPLSEGYSLEQLINLHKEDANHIRCLTTDDMTDIVLDEAPDVPDLILKYADEDGVDFDYIHQNLSYSERCLFNLCLNEYFDRDNSASESEYGADSSSEDEDSDSYSLS</sequence>
<evidence type="ECO:0000313" key="3">
    <source>
        <dbReference type="EMBL" id="RUR19889.1"/>
    </source>
</evidence>
<dbReference type="Proteomes" id="UP000247152">
    <property type="component" value="Unassembled WGS sequence"/>
</dbReference>
<reference evidence="2 4" key="1">
    <citation type="submission" date="2018-05" db="EMBL/GenBank/DDBJ databases">
        <title>Legionella qingyii sp.nov., whole genome shotgun sequence.</title>
        <authorList>
            <person name="Wu H."/>
            <person name="Zhu Q."/>
            <person name="Hu C."/>
        </authorList>
    </citation>
    <scope>NUCLEOTIDE SEQUENCE [LARGE SCALE GENOMIC DNA]</scope>
    <source>
        <strain evidence="2 4">HEB18</strain>
    </source>
</reference>
<dbReference type="EMBL" id="QHJG01000046">
    <property type="protein sequence ID" value="PWY54075.1"/>
    <property type="molecule type" value="Genomic_DNA"/>
</dbReference>
<feature type="compositionally biased region" description="Low complexity" evidence="1">
    <location>
        <begin position="857"/>
        <end position="866"/>
    </location>
</feature>
<dbReference type="AlphaFoldDB" id="A0A317TYV1"/>
<comment type="caution">
    <text evidence="2">The sequence shown here is derived from an EMBL/GenBank/DDBJ whole genome shotgun (WGS) entry which is preliminary data.</text>
</comment>
<feature type="region of interest" description="Disordered" evidence="1">
    <location>
        <begin position="857"/>
        <end position="879"/>
    </location>
</feature>
<dbReference type="OrthoDB" id="5653258at2"/>
<name>A0A317TYV1_9GAMM</name>
<protein>
    <submittedName>
        <fullName evidence="2">Uncharacterized protein</fullName>
    </submittedName>
</protein>
<dbReference type="Proteomes" id="UP000287374">
    <property type="component" value="Unassembled WGS sequence"/>
</dbReference>